<dbReference type="KEGG" id="rjg:CCGE525_23805"/>
<evidence type="ECO:0000313" key="3">
    <source>
        <dbReference type="Proteomes" id="UP000282195"/>
    </source>
</evidence>
<dbReference type="GO" id="GO:0016887">
    <property type="term" value="F:ATP hydrolysis activity"/>
    <property type="evidence" value="ECO:0007669"/>
    <property type="project" value="TreeGrafter"/>
</dbReference>
<dbReference type="InterPro" id="IPR025669">
    <property type="entry name" value="AAA_dom"/>
</dbReference>
<evidence type="ECO:0000259" key="1">
    <source>
        <dbReference type="Pfam" id="PF13614"/>
    </source>
</evidence>
<dbReference type="GO" id="GO:0005524">
    <property type="term" value="F:ATP binding"/>
    <property type="evidence" value="ECO:0007669"/>
    <property type="project" value="TreeGrafter"/>
</dbReference>
<dbReference type="OrthoDB" id="9775724at2"/>
<feature type="domain" description="AAA" evidence="1">
    <location>
        <begin position="2"/>
        <end position="176"/>
    </location>
</feature>
<dbReference type="Pfam" id="PF13614">
    <property type="entry name" value="AAA_31"/>
    <property type="match status" value="1"/>
</dbReference>
<sequence length="258" mass="28083">MTKIISTHSYRGGTGKSNLTANLAAGLALRGYRVGVIDTDIQSPGIHTLFKVDPHNLRFTLNDYLWGRCGVTETALDVTSGIVDENGMVVVPDGGRAFLVPSSIKTGEIARILKEKYDVEDLNTGFQNLCVELKLDYLLIDTHPGVNEETLLSIAISDTLMLLLRPDIQDYQGTAVTLELARKLEVPQLLLVVNKALESFDFQDLSQRIFSSYRTPVAAVLPLSTDLVRIGSTGLVRTLSPDHAFSAGVEAILDLVEG</sequence>
<dbReference type="Proteomes" id="UP000282195">
    <property type="component" value="Plasmid pRCCGE525c"/>
</dbReference>
<dbReference type="GO" id="GO:0005829">
    <property type="term" value="C:cytosol"/>
    <property type="evidence" value="ECO:0007669"/>
    <property type="project" value="TreeGrafter"/>
</dbReference>
<proteinExistence type="predicted"/>
<keyword evidence="3" id="KW-1185">Reference proteome</keyword>
<dbReference type="InterPro" id="IPR050625">
    <property type="entry name" value="ParA/MinD_ATPase"/>
</dbReference>
<dbReference type="GO" id="GO:0009898">
    <property type="term" value="C:cytoplasmic side of plasma membrane"/>
    <property type="evidence" value="ECO:0007669"/>
    <property type="project" value="TreeGrafter"/>
</dbReference>
<dbReference type="EMBL" id="CP032695">
    <property type="protein sequence ID" value="AYG61895.1"/>
    <property type="molecule type" value="Genomic_DNA"/>
</dbReference>
<name>A0A387FXD9_9HYPH</name>
<dbReference type="PANTHER" id="PTHR43384:SF10">
    <property type="entry name" value="ATPASE INVOLVED IN CHROMOSOME PARTITIONING, PARA_MIND FAMILY"/>
    <property type="match status" value="1"/>
</dbReference>
<evidence type="ECO:0000313" key="2">
    <source>
        <dbReference type="EMBL" id="AYG61895.1"/>
    </source>
</evidence>
<dbReference type="SUPFAM" id="SSF52540">
    <property type="entry name" value="P-loop containing nucleoside triphosphate hydrolases"/>
    <property type="match status" value="1"/>
</dbReference>
<geneLocation type="plasmid" evidence="3">
    <name>prccge525c</name>
</geneLocation>
<dbReference type="GO" id="GO:0051782">
    <property type="term" value="P:negative regulation of cell division"/>
    <property type="evidence" value="ECO:0007669"/>
    <property type="project" value="TreeGrafter"/>
</dbReference>
<protein>
    <submittedName>
        <fullName evidence="2">MinD/ParA family protein</fullName>
    </submittedName>
</protein>
<accession>A0A387FXD9</accession>
<reference evidence="2 3" key="1">
    <citation type="submission" date="2018-10" db="EMBL/GenBank/DDBJ databases">
        <title>Rhizobium etli, R. leguminosarum and a new Rhizobium genospecies from Phaseolus dumosus.</title>
        <authorList>
            <person name="Ramirez-Puebla S.T."/>
            <person name="Rogel-Hernandez M.A."/>
            <person name="Guerrero G."/>
            <person name="Ormeno-Orrillo E."/>
            <person name="Martinez-Romero J.C."/>
            <person name="Negrete-Yankelevich S."/>
            <person name="Martinez-Romero E."/>
        </authorList>
    </citation>
    <scope>NUCLEOTIDE SEQUENCE [LARGE SCALE GENOMIC DNA]</scope>
    <source>
        <strain evidence="2 3">CCGE525</strain>
        <plasmid evidence="3">prccge525c</plasmid>
    </source>
</reference>
<dbReference type="RefSeq" id="WP_120706831.1">
    <property type="nucleotide sequence ID" value="NZ_CP032695.1"/>
</dbReference>
<dbReference type="PANTHER" id="PTHR43384">
    <property type="entry name" value="SEPTUM SITE-DETERMINING PROTEIN MIND HOMOLOG, CHLOROPLASTIC-RELATED"/>
    <property type="match status" value="1"/>
</dbReference>
<dbReference type="InterPro" id="IPR027417">
    <property type="entry name" value="P-loop_NTPase"/>
</dbReference>
<organism evidence="2 3">
    <name type="scientific">Rhizobium jaguaris</name>
    <dbReference type="NCBI Taxonomy" id="1312183"/>
    <lineage>
        <taxon>Bacteria</taxon>
        <taxon>Pseudomonadati</taxon>
        <taxon>Pseudomonadota</taxon>
        <taxon>Alphaproteobacteria</taxon>
        <taxon>Hyphomicrobiales</taxon>
        <taxon>Rhizobiaceae</taxon>
        <taxon>Rhizobium/Agrobacterium group</taxon>
        <taxon>Rhizobium</taxon>
    </lineage>
</organism>
<dbReference type="AlphaFoldDB" id="A0A387FXD9"/>
<keyword evidence="2" id="KW-0614">Plasmid</keyword>
<dbReference type="Gene3D" id="3.40.50.300">
    <property type="entry name" value="P-loop containing nucleotide triphosphate hydrolases"/>
    <property type="match status" value="1"/>
</dbReference>
<gene>
    <name evidence="2" type="ORF">CCGE525_23805</name>
</gene>